<dbReference type="GO" id="GO:0004673">
    <property type="term" value="F:protein histidine kinase activity"/>
    <property type="evidence" value="ECO:0007669"/>
    <property type="project" value="UniProtKB-EC"/>
</dbReference>
<evidence type="ECO:0000256" key="1">
    <source>
        <dbReference type="ARBA" id="ARBA00022553"/>
    </source>
</evidence>
<dbReference type="InterPro" id="IPR011006">
    <property type="entry name" value="CheY-like_superfamily"/>
</dbReference>
<dbReference type="RefSeq" id="WP_015203191.1">
    <property type="nucleotide sequence ID" value="NC_019753.1"/>
</dbReference>
<dbReference type="InterPro" id="IPR001789">
    <property type="entry name" value="Sig_transdc_resp-reg_receiver"/>
</dbReference>
<dbReference type="STRING" id="1173022.Cri9333_2205"/>
<dbReference type="AlphaFoldDB" id="K9W012"/>
<keyword evidence="2" id="KW-0902">Two-component regulatory system</keyword>
<dbReference type="GO" id="GO:0000160">
    <property type="term" value="P:phosphorelay signal transduction system"/>
    <property type="evidence" value="ECO:0007669"/>
    <property type="project" value="UniProtKB-KW"/>
</dbReference>
<evidence type="ECO:0000259" key="4">
    <source>
        <dbReference type="PROSITE" id="PS50110"/>
    </source>
</evidence>
<evidence type="ECO:0000256" key="2">
    <source>
        <dbReference type="ARBA" id="ARBA00023012"/>
    </source>
</evidence>
<reference evidence="5 6" key="1">
    <citation type="submission" date="2012-06" db="EMBL/GenBank/DDBJ databases">
        <title>Finished chromosome of genome of Crinalium epipsammum PCC 9333.</title>
        <authorList>
            <consortium name="US DOE Joint Genome Institute"/>
            <person name="Gugger M."/>
            <person name="Coursin T."/>
            <person name="Rippka R."/>
            <person name="Tandeau De Marsac N."/>
            <person name="Huntemann M."/>
            <person name="Wei C.-L."/>
            <person name="Han J."/>
            <person name="Detter J.C."/>
            <person name="Han C."/>
            <person name="Tapia R."/>
            <person name="Davenport K."/>
            <person name="Daligault H."/>
            <person name="Erkkila T."/>
            <person name="Gu W."/>
            <person name="Munk A.C.C."/>
            <person name="Teshima H."/>
            <person name="Xu Y."/>
            <person name="Chain P."/>
            <person name="Chen A."/>
            <person name="Krypides N."/>
            <person name="Mavromatis K."/>
            <person name="Markowitz V."/>
            <person name="Szeto E."/>
            <person name="Ivanova N."/>
            <person name="Mikhailova N."/>
            <person name="Ovchinnikova G."/>
            <person name="Pagani I."/>
            <person name="Pati A."/>
            <person name="Goodwin L."/>
            <person name="Peters L."/>
            <person name="Pitluck S."/>
            <person name="Woyke T."/>
            <person name="Kerfeld C."/>
        </authorList>
    </citation>
    <scope>NUCLEOTIDE SEQUENCE [LARGE SCALE GENOMIC DNA]</scope>
    <source>
        <strain evidence="5 6">PCC 9333</strain>
    </source>
</reference>
<dbReference type="EC" id="2.7.13.3" evidence="5"/>
<dbReference type="Proteomes" id="UP000010472">
    <property type="component" value="Chromosome"/>
</dbReference>
<dbReference type="SMART" id="SM00448">
    <property type="entry name" value="REC"/>
    <property type="match status" value="1"/>
</dbReference>
<dbReference type="CDD" id="cd17546">
    <property type="entry name" value="REC_hyHK_CKI1_RcsC-like"/>
    <property type="match status" value="1"/>
</dbReference>
<protein>
    <submittedName>
        <fullName evidence="5">Response regulator receiver protein</fullName>
        <ecNumber evidence="5">2.7.13.3</ecNumber>
    </submittedName>
</protein>
<dbReference type="SUPFAM" id="SSF52172">
    <property type="entry name" value="CheY-like"/>
    <property type="match status" value="1"/>
</dbReference>
<feature type="modified residue" description="4-aspartylphosphate" evidence="3">
    <location>
        <position position="59"/>
    </location>
</feature>
<gene>
    <name evidence="5" type="ORF">Cri9333_2205</name>
</gene>
<organism evidence="5 6">
    <name type="scientific">Crinalium epipsammum PCC 9333</name>
    <dbReference type="NCBI Taxonomy" id="1173022"/>
    <lineage>
        <taxon>Bacteria</taxon>
        <taxon>Bacillati</taxon>
        <taxon>Cyanobacteriota</taxon>
        <taxon>Cyanophyceae</taxon>
        <taxon>Gomontiellales</taxon>
        <taxon>Gomontiellaceae</taxon>
        <taxon>Crinalium</taxon>
    </lineage>
</organism>
<evidence type="ECO:0000256" key="3">
    <source>
        <dbReference type="PROSITE-ProRule" id="PRU00169"/>
    </source>
</evidence>
<accession>K9W012</accession>
<dbReference type="HOGENOM" id="CLU_000445_69_12_3"/>
<sequence>MDIVLNLSLKILLAEDNVINQKVASQMLKQLGLKADLATNGLEVLDALRHQQYDVVLMDVQMPEMDGIEATRQIRQEWNQENSPWIIAVTANTIGGVREECLNVGMNDFISKPLNKDVLMEALSKCPASTPVSLTVNEQQSVE</sequence>
<feature type="domain" description="Response regulatory" evidence="4">
    <location>
        <begin position="10"/>
        <end position="127"/>
    </location>
</feature>
<dbReference type="Pfam" id="PF00072">
    <property type="entry name" value="Response_reg"/>
    <property type="match status" value="1"/>
</dbReference>
<dbReference type="EMBL" id="CP003620">
    <property type="protein sequence ID" value="AFZ13077.1"/>
    <property type="molecule type" value="Genomic_DNA"/>
</dbReference>
<dbReference type="KEGG" id="cep:Cri9333_2205"/>
<dbReference type="PANTHER" id="PTHR45339">
    <property type="entry name" value="HYBRID SIGNAL TRANSDUCTION HISTIDINE KINASE J"/>
    <property type="match status" value="1"/>
</dbReference>
<name>K9W012_9CYAN</name>
<keyword evidence="6" id="KW-1185">Reference proteome</keyword>
<proteinExistence type="predicted"/>
<dbReference type="eggNOG" id="COG0784">
    <property type="taxonomic scope" value="Bacteria"/>
</dbReference>
<dbReference type="Gene3D" id="3.40.50.2300">
    <property type="match status" value="1"/>
</dbReference>
<dbReference type="PANTHER" id="PTHR45339:SF1">
    <property type="entry name" value="HYBRID SIGNAL TRANSDUCTION HISTIDINE KINASE J"/>
    <property type="match status" value="1"/>
</dbReference>
<evidence type="ECO:0000313" key="5">
    <source>
        <dbReference type="EMBL" id="AFZ13077.1"/>
    </source>
</evidence>
<keyword evidence="5" id="KW-0808">Transferase</keyword>
<dbReference type="PROSITE" id="PS50110">
    <property type="entry name" value="RESPONSE_REGULATORY"/>
    <property type="match status" value="1"/>
</dbReference>
<keyword evidence="1 3" id="KW-0597">Phosphoprotein</keyword>
<evidence type="ECO:0000313" key="6">
    <source>
        <dbReference type="Proteomes" id="UP000010472"/>
    </source>
</evidence>